<feature type="region of interest" description="Disordered" evidence="1">
    <location>
        <begin position="50"/>
        <end position="97"/>
    </location>
</feature>
<reference evidence="2 3" key="1">
    <citation type="submission" date="2014-04" db="EMBL/GenBank/DDBJ databases">
        <authorList>
            <consortium name="DOE Joint Genome Institute"/>
            <person name="Kuo A."/>
            <person name="Kohler A."/>
            <person name="Costa M.D."/>
            <person name="Nagy L.G."/>
            <person name="Floudas D."/>
            <person name="Copeland A."/>
            <person name="Barry K.W."/>
            <person name="Cichocki N."/>
            <person name="Veneault-Fourrey C."/>
            <person name="LaButti K."/>
            <person name="Lindquist E.A."/>
            <person name="Lipzen A."/>
            <person name="Lundell T."/>
            <person name="Morin E."/>
            <person name="Murat C."/>
            <person name="Sun H."/>
            <person name="Tunlid A."/>
            <person name="Henrissat B."/>
            <person name="Grigoriev I.V."/>
            <person name="Hibbett D.S."/>
            <person name="Martin F."/>
            <person name="Nordberg H.P."/>
            <person name="Cantor M.N."/>
            <person name="Hua S.X."/>
        </authorList>
    </citation>
    <scope>NUCLEOTIDE SEQUENCE [LARGE SCALE GENOMIC DNA]</scope>
    <source>
        <strain evidence="2 3">Marx 270</strain>
    </source>
</reference>
<dbReference type="InParanoid" id="A0A0C3PNG3"/>
<evidence type="ECO:0000313" key="2">
    <source>
        <dbReference type="EMBL" id="KIO10391.1"/>
    </source>
</evidence>
<sequence>MANAHGLNDHVRPIRFFPCYVVHKYLQHILGTNLRISYTRTMAFLMVMPLTRTHPRRNGSTPVQLYGRSSRSRSDKWRHPDLELRTKHRPQSHVSRH</sequence>
<proteinExistence type="predicted"/>
<organism evidence="2 3">
    <name type="scientific">Pisolithus tinctorius Marx 270</name>
    <dbReference type="NCBI Taxonomy" id="870435"/>
    <lineage>
        <taxon>Eukaryota</taxon>
        <taxon>Fungi</taxon>
        <taxon>Dikarya</taxon>
        <taxon>Basidiomycota</taxon>
        <taxon>Agaricomycotina</taxon>
        <taxon>Agaricomycetes</taxon>
        <taxon>Agaricomycetidae</taxon>
        <taxon>Boletales</taxon>
        <taxon>Sclerodermatineae</taxon>
        <taxon>Pisolithaceae</taxon>
        <taxon>Pisolithus</taxon>
    </lineage>
</organism>
<accession>A0A0C3PNG3</accession>
<protein>
    <submittedName>
        <fullName evidence="2">Uncharacterized protein</fullName>
    </submittedName>
</protein>
<reference evidence="3" key="2">
    <citation type="submission" date="2015-01" db="EMBL/GenBank/DDBJ databases">
        <title>Evolutionary Origins and Diversification of the Mycorrhizal Mutualists.</title>
        <authorList>
            <consortium name="DOE Joint Genome Institute"/>
            <consortium name="Mycorrhizal Genomics Consortium"/>
            <person name="Kohler A."/>
            <person name="Kuo A."/>
            <person name="Nagy L.G."/>
            <person name="Floudas D."/>
            <person name="Copeland A."/>
            <person name="Barry K.W."/>
            <person name="Cichocki N."/>
            <person name="Veneault-Fourrey C."/>
            <person name="LaButti K."/>
            <person name="Lindquist E.A."/>
            <person name="Lipzen A."/>
            <person name="Lundell T."/>
            <person name="Morin E."/>
            <person name="Murat C."/>
            <person name="Riley R."/>
            <person name="Ohm R."/>
            <person name="Sun H."/>
            <person name="Tunlid A."/>
            <person name="Henrissat B."/>
            <person name="Grigoriev I.V."/>
            <person name="Hibbett D.S."/>
            <person name="Martin F."/>
        </authorList>
    </citation>
    <scope>NUCLEOTIDE SEQUENCE [LARGE SCALE GENOMIC DNA]</scope>
    <source>
        <strain evidence="3">Marx 270</strain>
    </source>
</reference>
<dbReference type="AlphaFoldDB" id="A0A0C3PNG3"/>
<evidence type="ECO:0000313" key="3">
    <source>
        <dbReference type="Proteomes" id="UP000054217"/>
    </source>
</evidence>
<feature type="compositionally biased region" description="Basic and acidic residues" evidence="1">
    <location>
        <begin position="72"/>
        <end position="85"/>
    </location>
</feature>
<dbReference type="HOGENOM" id="CLU_2347588_0_0_1"/>
<feature type="compositionally biased region" description="Polar residues" evidence="1">
    <location>
        <begin position="58"/>
        <end position="69"/>
    </location>
</feature>
<gene>
    <name evidence="2" type="ORF">M404DRAFT_904955</name>
</gene>
<name>A0A0C3PNG3_PISTI</name>
<feature type="compositionally biased region" description="Basic residues" evidence="1">
    <location>
        <begin position="86"/>
        <end position="97"/>
    </location>
</feature>
<dbReference type="Proteomes" id="UP000054217">
    <property type="component" value="Unassembled WGS sequence"/>
</dbReference>
<dbReference type="EMBL" id="KN831952">
    <property type="protein sequence ID" value="KIO10391.1"/>
    <property type="molecule type" value="Genomic_DNA"/>
</dbReference>
<evidence type="ECO:0000256" key="1">
    <source>
        <dbReference type="SAM" id="MobiDB-lite"/>
    </source>
</evidence>
<keyword evidence="3" id="KW-1185">Reference proteome</keyword>